<comment type="caution">
    <text evidence="1">The sequence shown here is derived from an EMBL/GenBank/DDBJ whole genome shotgun (WGS) entry which is preliminary data.</text>
</comment>
<protein>
    <submittedName>
        <fullName evidence="1">Uncharacterized protein</fullName>
    </submittedName>
</protein>
<dbReference type="AlphaFoldDB" id="A0A8T3B4W6"/>
<dbReference type="Proteomes" id="UP000829196">
    <property type="component" value="Unassembled WGS sequence"/>
</dbReference>
<sequence length="226" mass="26349">MGVLGLHSPVLRTGSLRSKLAWNYIQKPSSLFHRTMTAKYSSDVMNGTQKKITSSAWQILLDGGRNLKNVVRWKVGKGDNINVLNDAWFLDKCINRWPTYVDCDFLDGVYVQQLLLCNGEWNFSMLQRAFLPDLILLISQIRIDYEEEDRMELLKMFSGKTVSTVVYEQVLLNRCALEDDEFSRWVQKLKLNKKVEIFWWRLGKSAIPTNLSLKNRRISENALYDF</sequence>
<dbReference type="OrthoDB" id="1106043at2759"/>
<proteinExistence type="predicted"/>
<keyword evidence="2" id="KW-1185">Reference proteome</keyword>
<gene>
    <name evidence="1" type="ORF">KFK09_014782</name>
</gene>
<reference evidence="1" key="1">
    <citation type="journal article" date="2022" name="Front. Genet.">
        <title>Chromosome-Scale Assembly of the Dendrobium nobile Genome Provides Insights Into the Molecular Mechanism of the Biosynthesis of the Medicinal Active Ingredient of Dendrobium.</title>
        <authorList>
            <person name="Xu Q."/>
            <person name="Niu S.-C."/>
            <person name="Li K.-L."/>
            <person name="Zheng P.-J."/>
            <person name="Zhang X.-J."/>
            <person name="Jia Y."/>
            <person name="Liu Y."/>
            <person name="Niu Y.-X."/>
            <person name="Yu L.-H."/>
            <person name="Chen D.-F."/>
            <person name="Zhang G.-Q."/>
        </authorList>
    </citation>
    <scope>NUCLEOTIDE SEQUENCE</scope>
    <source>
        <tissue evidence="1">Leaf</tissue>
    </source>
</reference>
<evidence type="ECO:0000313" key="1">
    <source>
        <dbReference type="EMBL" id="KAI0503839.1"/>
    </source>
</evidence>
<name>A0A8T3B4W6_DENNO</name>
<accession>A0A8T3B4W6</accession>
<evidence type="ECO:0000313" key="2">
    <source>
        <dbReference type="Proteomes" id="UP000829196"/>
    </source>
</evidence>
<dbReference type="EMBL" id="JAGYWB010000011">
    <property type="protein sequence ID" value="KAI0503839.1"/>
    <property type="molecule type" value="Genomic_DNA"/>
</dbReference>
<organism evidence="1 2">
    <name type="scientific">Dendrobium nobile</name>
    <name type="common">Orchid</name>
    <dbReference type="NCBI Taxonomy" id="94219"/>
    <lineage>
        <taxon>Eukaryota</taxon>
        <taxon>Viridiplantae</taxon>
        <taxon>Streptophyta</taxon>
        <taxon>Embryophyta</taxon>
        <taxon>Tracheophyta</taxon>
        <taxon>Spermatophyta</taxon>
        <taxon>Magnoliopsida</taxon>
        <taxon>Liliopsida</taxon>
        <taxon>Asparagales</taxon>
        <taxon>Orchidaceae</taxon>
        <taxon>Epidendroideae</taxon>
        <taxon>Malaxideae</taxon>
        <taxon>Dendrobiinae</taxon>
        <taxon>Dendrobium</taxon>
    </lineage>
</organism>